<dbReference type="Proteomes" id="UP000193200">
    <property type="component" value="Unassembled WGS sequence"/>
</dbReference>
<comment type="cofactor">
    <cofactor evidence="7">
        <name>Mg(2+)</name>
        <dbReference type="ChEBI" id="CHEBI:18420"/>
    </cofactor>
</comment>
<dbReference type="GO" id="GO:0006808">
    <property type="term" value="P:regulation of nitrogen utilization"/>
    <property type="evidence" value="ECO:0007669"/>
    <property type="project" value="UniProtKB-UniRule"/>
</dbReference>
<reference evidence="11 12" key="1">
    <citation type="submission" date="2017-03" db="EMBL/GenBank/DDBJ databases">
        <authorList>
            <person name="Afonso C.L."/>
            <person name="Miller P.J."/>
            <person name="Scott M.A."/>
            <person name="Spackman E."/>
            <person name="Goraichik I."/>
            <person name="Dimitrov K.M."/>
            <person name="Suarez D.L."/>
            <person name="Swayne D.E."/>
        </authorList>
    </citation>
    <scope>NUCLEOTIDE SEQUENCE [LARGE SCALE GENOMIC DNA]</scope>
    <source>
        <strain evidence="11 12">CECT 7691</strain>
    </source>
</reference>
<evidence type="ECO:0000256" key="1">
    <source>
        <dbReference type="ARBA" id="ARBA00022679"/>
    </source>
</evidence>
<dbReference type="PANTHER" id="PTHR47320">
    <property type="entry name" value="BIFUNCTIONAL URIDYLYLTRANSFERASE/URIDYLYL-REMOVING ENZYME"/>
    <property type="match status" value="1"/>
</dbReference>
<dbReference type="NCBIfam" id="TIGR01693">
    <property type="entry name" value="UTase_glnD"/>
    <property type="match status" value="1"/>
</dbReference>
<keyword evidence="5 7" id="KW-0460">Magnesium</keyword>
<dbReference type="Gene3D" id="1.10.3090.10">
    <property type="entry name" value="cca-adding enzyme, domain 2"/>
    <property type="match status" value="1"/>
</dbReference>
<evidence type="ECO:0000256" key="6">
    <source>
        <dbReference type="ARBA" id="ARBA00023268"/>
    </source>
</evidence>
<comment type="caution">
    <text evidence="7">Lacks conserved residue(s) required for the propagation of feature annotation.</text>
</comment>
<name>A0A1Y5RM26_9PROT</name>
<dbReference type="InParanoid" id="A0A1Y5RM26"/>
<dbReference type="SUPFAM" id="SSF81301">
    <property type="entry name" value="Nucleotidyltransferase"/>
    <property type="match status" value="1"/>
</dbReference>
<keyword evidence="3" id="KW-0677">Repeat</keyword>
<dbReference type="InterPro" id="IPR013546">
    <property type="entry name" value="PII_UdlTrfase/GS_AdlTrfase"/>
</dbReference>
<evidence type="ECO:0000256" key="2">
    <source>
        <dbReference type="ARBA" id="ARBA00022695"/>
    </source>
</evidence>
<keyword evidence="12" id="KW-1185">Reference proteome</keyword>
<comment type="function">
    <text evidence="7">Modifies, by uridylylation and deuridylylation, the PII regulatory proteins (GlnB and homologs), in response to the nitrogen status of the cell that GlnD senses through the glutamine level. Under low glutamine levels, catalyzes the conversion of the PII proteins and UTP to PII-UMP and PPi, while under higher glutamine levels, GlnD hydrolyzes PII-UMP to PII and UMP (deuridylylation). Thus, controls uridylylation state and activity of the PII proteins, and plays an important role in the regulation of nitrogen metabolism.</text>
</comment>
<dbReference type="InterPro" id="IPR010043">
    <property type="entry name" value="UTase/UR"/>
</dbReference>
<dbReference type="InterPro" id="IPR002912">
    <property type="entry name" value="ACT_dom"/>
</dbReference>
<dbReference type="InterPro" id="IPR045865">
    <property type="entry name" value="ACT-like_dom_sf"/>
</dbReference>
<evidence type="ECO:0000313" key="12">
    <source>
        <dbReference type="Proteomes" id="UP000193200"/>
    </source>
</evidence>
<evidence type="ECO:0000256" key="7">
    <source>
        <dbReference type="HAMAP-Rule" id="MF_00277"/>
    </source>
</evidence>
<proteinExistence type="inferred from homology"/>
<protein>
    <recommendedName>
        <fullName evidence="7">Bifunctional uridylyltransferase/uridylyl-removing enzyme</fullName>
        <shortName evidence="7">UTase/UR</shortName>
    </recommendedName>
    <alternativeName>
        <fullName evidence="7">Bifunctional [protein-PII] modification enzyme</fullName>
    </alternativeName>
    <alternativeName>
        <fullName evidence="7">Bifunctional nitrogen sensor protein</fullName>
    </alternativeName>
    <domain>
        <recommendedName>
            <fullName evidence="7">[Protein-PII] uridylyltransferase</fullName>
            <shortName evidence="7">PII uridylyltransferase</shortName>
            <shortName evidence="7">UTase</shortName>
            <ecNumber evidence="7">2.7.7.59</ecNumber>
        </recommendedName>
    </domain>
    <domain>
        <recommendedName>
            <fullName evidence="7">[Protein-PII]-UMP uridylyl-removing enzyme</fullName>
            <shortName evidence="7">UR</shortName>
            <ecNumber evidence="7">3.1.4.-</ecNumber>
        </recommendedName>
    </domain>
</protein>
<dbReference type="EC" id="2.7.7.59" evidence="7"/>
<dbReference type="SUPFAM" id="SSF81593">
    <property type="entry name" value="Nucleotidyltransferase substrate binding subunit/domain"/>
    <property type="match status" value="1"/>
</dbReference>
<comment type="activity regulation">
    <text evidence="7">Uridylyltransferase (UTase) activity is inhibited by glutamine, while glutamine activates uridylyl-removing (UR) activity.</text>
</comment>
<feature type="domain" description="HD" evidence="10">
    <location>
        <begin position="490"/>
        <end position="612"/>
    </location>
</feature>
<dbReference type="Pfam" id="PF01909">
    <property type="entry name" value="NTP_transf_2"/>
    <property type="match status" value="1"/>
</dbReference>
<evidence type="ECO:0000313" key="11">
    <source>
        <dbReference type="EMBL" id="SLN19648.1"/>
    </source>
</evidence>
<dbReference type="EMBL" id="FWFR01000001">
    <property type="protein sequence ID" value="SLN19648.1"/>
    <property type="molecule type" value="Genomic_DNA"/>
</dbReference>
<evidence type="ECO:0000256" key="3">
    <source>
        <dbReference type="ARBA" id="ARBA00022737"/>
    </source>
</evidence>
<dbReference type="AlphaFoldDB" id="A0A1Y5RM26"/>
<accession>A0A1Y5RM26</accession>
<dbReference type="HAMAP" id="MF_00277">
    <property type="entry name" value="PII_uridylyl_transf"/>
    <property type="match status" value="1"/>
</dbReference>
<dbReference type="Pfam" id="PF01966">
    <property type="entry name" value="HD"/>
    <property type="match status" value="1"/>
</dbReference>
<comment type="catalytic activity">
    <reaction evidence="7">
        <text>[protein-PII]-L-tyrosine + UTP = [protein-PII]-uridylyl-L-tyrosine + diphosphate</text>
        <dbReference type="Rhea" id="RHEA:13673"/>
        <dbReference type="Rhea" id="RHEA-COMP:12147"/>
        <dbReference type="Rhea" id="RHEA-COMP:12148"/>
        <dbReference type="ChEBI" id="CHEBI:33019"/>
        <dbReference type="ChEBI" id="CHEBI:46398"/>
        <dbReference type="ChEBI" id="CHEBI:46858"/>
        <dbReference type="ChEBI" id="CHEBI:90602"/>
        <dbReference type="EC" id="2.7.7.59"/>
    </reaction>
</comment>
<dbReference type="PROSITE" id="PS51671">
    <property type="entry name" value="ACT"/>
    <property type="match status" value="2"/>
</dbReference>
<dbReference type="InterPro" id="IPR003607">
    <property type="entry name" value="HD/PDEase_dom"/>
</dbReference>
<feature type="domain" description="ACT" evidence="9">
    <location>
        <begin position="730"/>
        <end position="807"/>
    </location>
</feature>
<sequence length="936" mass="105643">MISMENLRNRRQIVDRKAVIAGLDGIATEHAPDSAGFRAEALQYLKTILAHGRTVVEQRFKEDGDGSVAMRGFTFLTDQVIRCIFDFTVGRIYRLTNPTSGERLSVIAVGGYGRGELAPYSDVDLLFLFPYKQTPWGEQVVEFMLYMLWDLGLKVGHATRSIDDCIRLAKADITIRTSILEMRYITGNRPLERQLRSRFMKEIVEGSGLDFVEAKLAERDERHARLGDSRYLVEPNIKEGKGGLRDLHTLFWIAKYLYRADEVSELVARGVLTAAERRRFLKAEDFLKTVRCQLHLIVDRAEERLTFDVQPELARRLGYKDHAGTLGVERFMKHYYLVAKDVGDLTRIFCAAFEAEQQGRGRFRMPRFRFTKVPVEGLTVDGKRVDMAEKVSLKADPVLMIRLFHFAQSRDLDIHPNALRIIRRNLKLIDNSVRENPEANRMFLEMLTSKKDPETTLRRLSEAGVLGRFVPDFGRVVAQTQHDMYHVYTVDEHTIRAIGVLARIESGVLGEDHPLSNDIIHKVLSRRVLYVAVLLHDIAKGRGGDHSVIGAEVAETLCPRLGLTAAETETVAWLVRYHLVFSHFAFKRDIADPKTVENFVNIVQSPERLRLLLVLTVADIRAVGPKVWNGWKGQLLRELYYVAESVLSGGHAIKGREARIRASKEAFREAMSDWTAEELDRYIARHYDPYWLSLETQAHVRHAHIIRRADRERAPLTLENRSDSFRSITEITLYTADHPGLFARIAGAIAIAGANIVGAKIFTTADGLALDSFLIQNDEGGAFDHPGQLARLSAAIEQTLNGTRRPRQELADRRNSALPSRTRVFTVEPVVLIDNNASLAHTVIEVNGRDRLGLLAELTLAFFDLSLSISSAHIETFGERAVDVFYVKDLFGLKITNQGKLKLIEKRLLTALTGTVEKKKKASPKPAAGKETQAAE</sequence>
<evidence type="ECO:0000256" key="4">
    <source>
        <dbReference type="ARBA" id="ARBA00022801"/>
    </source>
</evidence>
<comment type="catalytic activity">
    <reaction evidence="7">
        <text>[protein-PII]-uridylyl-L-tyrosine + H2O = [protein-PII]-L-tyrosine + UMP + H(+)</text>
        <dbReference type="Rhea" id="RHEA:48600"/>
        <dbReference type="Rhea" id="RHEA-COMP:12147"/>
        <dbReference type="Rhea" id="RHEA-COMP:12148"/>
        <dbReference type="ChEBI" id="CHEBI:15377"/>
        <dbReference type="ChEBI" id="CHEBI:15378"/>
        <dbReference type="ChEBI" id="CHEBI:46858"/>
        <dbReference type="ChEBI" id="CHEBI:57865"/>
        <dbReference type="ChEBI" id="CHEBI:90602"/>
    </reaction>
</comment>
<dbReference type="Pfam" id="PF08335">
    <property type="entry name" value="GlnD_UR_UTase"/>
    <property type="match status" value="1"/>
</dbReference>
<organism evidence="11 12">
    <name type="scientific">Oceanibacterium hippocampi</name>
    <dbReference type="NCBI Taxonomy" id="745714"/>
    <lineage>
        <taxon>Bacteria</taxon>
        <taxon>Pseudomonadati</taxon>
        <taxon>Pseudomonadota</taxon>
        <taxon>Alphaproteobacteria</taxon>
        <taxon>Sneathiellales</taxon>
        <taxon>Sneathiellaceae</taxon>
        <taxon>Oceanibacterium</taxon>
    </lineage>
</organism>
<dbReference type="CDD" id="cd00077">
    <property type="entry name" value="HDc"/>
    <property type="match status" value="1"/>
</dbReference>
<evidence type="ECO:0000256" key="5">
    <source>
        <dbReference type="ARBA" id="ARBA00022842"/>
    </source>
</evidence>
<dbReference type="Gene3D" id="3.30.460.10">
    <property type="entry name" value="Beta Polymerase, domain 2"/>
    <property type="match status" value="1"/>
</dbReference>
<dbReference type="SUPFAM" id="SSF55021">
    <property type="entry name" value="ACT-like"/>
    <property type="match status" value="2"/>
</dbReference>
<dbReference type="CDD" id="cd05401">
    <property type="entry name" value="NT_GlnE_GlnD_like"/>
    <property type="match status" value="1"/>
</dbReference>
<evidence type="ECO:0000259" key="9">
    <source>
        <dbReference type="PROSITE" id="PS51671"/>
    </source>
</evidence>
<dbReference type="FunCoup" id="A0A1Y5RM26">
    <property type="interactions" value="253"/>
</dbReference>
<feature type="domain" description="ACT" evidence="9">
    <location>
        <begin position="843"/>
        <end position="924"/>
    </location>
</feature>
<keyword evidence="2 7" id="KW-0548">Nucleotidyltransferase</keyword>
<evidence type="ECO:0000259" key="10">
    <source>
        <dbReference type="PROSITE" id="PS51831"/>
    </source>
</evidence>
<feature type="region of interest" description="Disordered" evidence="8">
    <location>
        <begin position="917"/>
        <end position="936"/>
    </location>
</feature>
<dbReference type="EC" id="3.1.4.-" evidence="7"/>
<dbReference type="SUPFAM" id="SSF81891">
    <property type="entry name" value="Poly A polymerase C-terminal region-like"/>
    <property type="match status" value="1"/>
</dbReference>
<dbReference type="CDD" id="cd04900">
    <property type="entry name" value="ACT_UUR-like_1"/>
    <property type="match status" value="1"/>
</dbReference>
<keyword evidence="1 7" id="KW-0808">Transferase</keyword>
<dbReference type="InterPro" id="IPR043519">
    <property type="entry name" value="NT_sf"/>
</dbReference>
<feature type="region of interest" description="Uridylyltransferase" evidence="7">
    <location>
        <begin position="1"/>
        <end position="372"/>
    </location>
</feature>
<dbReference type="CDD" id="cd04899">
    <property type="entry name" value="ACT_ACR-UUR-like_2"/>
    <property type="match status" value="1"/>
</dbReference>
<dbReference type="GO" id="GO:0008773">
    <property type="term" value="F:[protein-PII] uridylyltransferase activity"/>
    <property type="evidence" value="ECO:0007669"/>
    <property type="project" value="UniProtKB-UniRule"/>
</dbReference>
<evidence type="ECO:0000256" key="8">
    <source>
        <dbReference type="SAM" id="MobiDB-lite"/>
    </source>
</evidence>
<gene>
    <name evidence="7 11" type="primary">glnD</name>
    <name evidence="11" type="ORF">OCH7691_00454</name>
</gene>
<dbReference type="InterPro" id="IPR006674">
    <property type="entry name" value="HD_domain"/>
</dbReference>
<dbReference type="PIRSF" id="PIRSF006288">
    <property type="entry name" value="PII_uridyltransf"/>
    <property type="match status" value="1"/>
</dbReference>
<keyword evidence="4 7" id="KW-0378">Hydrolase</keyword>
<keyword evidence="6 7" id="KW-0511">Multifunctional enzyme</keyword>
<dbReference type="InterPro" id="IPR002934">
    <property type="entry name" value="Polymerase_NTP_transf_dom"/>
</dbReference>
<comment type="domain">
    <text evidence="7">Has four distinct domains: an N-terminal nucleotidyltransferase (NT) domain responsible for UTase activity, a central HD domain that encodes UR activity, and two C-terminal ACT domains that seem to have a role in glutamine sensing.</text>
</comment>
<dbReference type="GO" id="GO:0008081">
    <property type="term" value="F:phosphoric diester hydrolase activity"/>
    <property type="evidence" value="ECO:0007669"/>
    <property type="project" value="UniProtKB-UniRule"/>
</dbReference>
<dbReference type="SMART" id="SM00471">
    <property type="entry name" value="HDc"/>
    <property type="match status" value="1"/>
</dbReference>
<dbReference type="NCBIfam" id="NF003467">
    <property type="entry name" value="PRK05092.1"/>
    <property type="match status" value="1"/>
</dbReference>
<comment type="similarity">
    <text evidence="7">Belongs to the GlnD family.</text>
</comment>
<dbReference type="PROSITE" id="PS51831">
    <property type="entry name" value="HD"/>
    <property type="match status" value="1"/>
</dbReference>
<dbReference type="PANTHER" id="PTHR47320:SF1">
    <property type="entry name" value="BIFUNCTIONAL URIDYLYLTRANSFERASE_URIDYLYL-REMOVING ENZYME"/>
    <property type="match status" value="1"/>
</dbReference>